<sequence length="64" mass="7565">MTSIKKILSQRKPLLFHFQGPMPKPYYTSPTKILFCKYETFSHNESRDFITRVPDIKLFIAKAD</sequence>
<dbReference type="EMBL" id="GGEC01018859">
    <property type="protein sequence ID" value="MBW99342.1"/>
    <property type="molecule type" value="Transcribed_RNA"/>
</dbReference>
<reference evidence="1" key="1">
    <citation type="submission" date="2018-02" db="EMBL/GenBank/DDBJ databases">
        <title>Rhizophora mucronata_Transcriptome.</title>
        <authorList>
            <person name="Meera S.P."/>
            <person name="Sreeshan A."/>
            <person name="Augustine A."/>
        </authorList>
    </citation>
    <scope>NUCLEOTIDE SEQUENCE</scope>
    <source>
        <tissue evidence="1">Leaf</tissue>
    </source>
</reference>
<organism evidence="1">
    <name type="scientific">Rhizophora mucronata</name>
    <name type="common">Asiatic mangrove</name>
    <dbReference type="NCBI Taxonomy" id="61149"/>
    <lineage>
        <taxon>Eukaryota</taxon>
        <taxon>Viridiplantae</taxon>
        <taxon>Streptophyta</taxon>
        <taxon>Embryophyta</taxon>
        <taxon>Tracheophyta</taxon>
        <taxon>Spermatophyta</taxon>
        <taxon>Magnoliopsida</taxon>
        <taxon>eudicotyledons</taxon>
        <taxon>Gunneridae</taxon>
        <taxon>Pentapetalae</taxon>
        <taxon>rosids</taxon>
        <taxon>fabids</taxon>
        <taxon>Malpighiales</taxon>
        <taxon>Rhizophoraceae</taxon>
        <taxon>Rhizophora</taxon>
    </lineage>
</organism>
<dbReference type="AlphaFoldDB" id="A0A2P2K0T4"/>
<name>A0A2P2K0T4_RHIMU</name>
<protein>
    <submittedName>
        <fullName evidence="1">Uncharacterized protein</fullName>
    </submittedName>
</protein>
<evidence type="ECO:0000313" key="1">
    <source>
        <dbReference type="EMBL" id="MBW99342.1"/>
    </source>
</evidence>
<accession>A0A2P2K0T4</accession>
<proteinExistence type="predicted"/>